<proteinExistence type="predicted"/>
<evidence type="ECO:0000313" key="2">
    <source>
        <dbReference type="Proteomes" id="UP000247099"/>
    </source>
</evidence>
<organism evidence="1 2">
    <name type="scientific">Coraliomargarita sinensis</name>
    <dbReference type="NCBI Taxonomy" id="2174842"/>
    <lineage>
        <taxon>Bacteria</taxon>
        <taxon>Pseudomonadati</taxon>
        <taxon>Verrucomicrobiota</taxon>
        <taxon>Opitutia</taxon>
        <taxon>Puniceicoccales</taxon>
        <taxon>Coraliomargaritaceae</taxon>
        <taxon>Coraliomargarita</taxon>
    </lineage>
</organism>
<evidence type="ECO:0000313" key="1">
    <source>
        <dbReference type="EMBL" id="PXA04885.1"/>
    </source>
</evidence>
<dbReference type="AlphaFoldDB" id="A0A317ZH07"/>
<dbReference type="Proteomes" id="UP000247099">
    <property type="component" value="Unassembled WGS sequence"/>
</dbReference>
<sequence length="96" mass="10996">MLRLIICHREKRRKKTAKQARIKLGKSEVFRGKREKERGGSCRWAVGQRIRHTGVVVVCSLVERSLEVEVVEDVEQGWGVRQADTPRPLPIKGHSV</sequence>
<dbReference type="InParanoid" id="A0A317ZH07"/>
<comment type="caution">
    <text evidence="1">The sequence shown here is derived from an EMBL/GenBank/DDBJ whole genome shotgun (WGS) entry which is preliminary data.</text>
</comment>
<accession>A0A317ZH07</accession>
<keyword evidence="2" id="KW-1185">Reference proteome</keyword>
<name>A0A317ZH07_9BACT</name>
<gene>
    <name evidence="1" type="ORF">DDZ13_02670</name>
</gene>
<dbReference type="EMBL" id="QHJQ01000002">
    <property type="protein sequence ID" value="PXA04885.1"/>
    <property type="molecule type" value="Genomic_DNA"/>
</dbReference>
<reference evidence="1 2" key="1">
    <citation type="submission" date="2018-05" db="EMBL/GenBank/DDBJ databases">
        <title>Coraliomargarita sinensis sp. nov., isolated from a marine solar saltern.</title>
        <authorList>
            <person name="Zhou L.Y."/>
        </authorList>
    </citation>
    <scope>NUCLEOTIDE SEQUENCE [LARGE SCALE GENOMIC DNA]</scope>
    <source>
        <strain evidence="1 2">WN38</strain>
    </source>
</reference>
<protein>
    <submittedName>
        <fullName evidence="1">Uncharacterized protein</fullName>
    </submittedName>
</protein>